<name>I2NQI1_NEISI</name>
<proteinExistence type="predicted"/>
<reference evidence="1 2" key="1">
    <citation type="submission" date="2012-04" db="EMBL/GenBank/DDBJ databases">
        <authorList>
            <person name="Harkins D.M."/>
            <person name="Madupu R."/>
            <person name="Durkin A.S."/>
            <person name="Torralba M."/>
            <person name="Methe B."/>
            <person name="Sutton G.G."/>
            <person name="Nelson K.E."/>
        </authorList>
    </citation>
    <scope>NUCLEOTIDE SEQUENCE [LARGE SCALE GENOMIC DNA]</scope>
    <source>
        <strain evidence="1 2">VK64</strain>
    </source>
</reference>
<dbReference type="EMBL" id="AJMT01000119">
    <property type="protein sequence ID" value="EIG28092.1"/>
    <property type="molecule type" value="Genomic_DNA"/>
</dbReference>
<dbReference type="AlphaFoldDB" id="I2NQI1"/>
<dbReference type="PATRIC" id="fig|1095748.3.peg.1593"/>
<evidence type="ECO:0000313" key="2">
    <source>
        <dbReference type="Proteomes" id="UP000004473"/>
    </source>
</evidence>
<dbReference type="Proteomes" id="UP000004473">
    <property type="component" value="Unassembled WGS sequence"/>
</dbReference>
<organism evidence="1 2">
    <name type="scientific">Neisseria sicca VK64</name>
    <dbReference type="NCBI Taxonomy" id="1095748"/>
    <lineage>
        <taxon>Bacteria</taxon>
        <taxon>Pseudomonadati</taxon>
        <taxon>Pseudomonadota</taxon>
        <taxon>Betaproteobacteria</taxon>
        <taxon>Neisseriales</taxon>
        <taxon>Neisseriaceae</taxon>
        <taxon>Neisseria</taxon>
    </lineage>
</organism>
<accession>I2NQI1</accession>
<evidence type="ECO:0000313" key="1">
    <source>
        <dbReference type="EMBL" id="EIG28092.1"/>
    </source>
</evidence>
<sequence length="50" mass="5986">MERGCTGRFRLFLRFYEIHTAKGRLKTGFSDDLSFFNNLLLQLRYQLPQS</sequence>
<comment type="caution">
    <text evidence="1">The sequence shown here is derived from an EMBL/GenBank/DDBJ whole genome shotgun (WGS) entry which is preliminary data.</text>
</comment>
<gene>
    <name evidence="1" type="ORF">HMPREF1051_0758</name>
</gene>
<protein>
    <submittedName>
        <fullName evidence="1">Uncharacterized protein</fullName>
    </submittedName>
</protein>